<dbReference type="STRING" id="1198029.A0A1U7LLD8"/>
<organism evidence="4 5">
    <name type="scientific">Neolecta irregularis (strain DAH-3)</name>
    <dbReference type="NCBI Taxonomy" id="1198029"/>
    <lineage>
        <taxon>Eukaryota</taxon>
        <taxon>Fungi</taxon>
        <taxon>Dikarya</taxon>
        <taxon>Ascomycota</taxon>
        <taxon>Taphrinomycotina</taxon>
        <taxon>Neolectales</taxon>
        <taxon>Neolectaceae</taxon>
        <taxon>Neolecta</taxon>
    </lineage>
</organism>
<comment type="caution">
    <text evidence="4">The sequence shown here is derived from an EMBL/GenBank/DDBJ whole genome shotgun (WGS) entry which is preliminary data.</text>
</comment>
<comment type="similarity">
    <text evidence="1">Belongs to the peptidase A1 family.</text>
</comment>
<gene>
    <name evidence="4" type="ORF">NEOLI_005445</name>
</gene>
<dbReference type="GO" id="GO:0004190">
    <property type="term" value="F:aspartic-type endopeptidase activity"/>
    <property type="evidence" value="ECO:0007669"/>
    <property type="project" value="InterPro"/>
</dbReference>
<name>A0A1U7LLD8_NEOID</name>
<dbReference type="PANTHER" id="PTHR47966">
    <property type="entry name" value="BETA-SITE APP-CLEAVING ENZYME, ISOFORM A-RELATED"/>
    <property type="match status" value="1"/>
</dbReference>
<keyword evidence="5" id="KW-1185">Reference proteome</keyword>
<dbReference type="SUPFAM" id="SSF50630">
    <property type="entry name" value="Acid proteases"/>
    <property type="match status" value="1"/>
</dbReference>
<evidence type="ECO:0000256" key="1">
    <source>
        <dbReference type="ARBA" id="ARBA00007447"/>
    </source>
</evidence>
<dbReference type="PANTHER" id="PTHR47966:SF65">
    <property type="entry name" value="ASPARTIC-TYPE ENDOPEPTIDASE"/>
    <property type="match status" value="1"/>
</dbReference>
<accession>A0A1U7LLD8</accession>
<sequence>ILDSGSSWNSLPSAILVNLASELGATYSQQLQGYVLKNCDLQFQSGTINFSFGSAIIRVPFDEMIVNVEDSNGNPITYKNGQPVCQIGALVSNTDFVLGDTFLRSAYVVYDLDNNEIGIAQTKFNTTDSAIVALGSTNAGIPNSRAASSVPTITSGANVSNARPSSVVDGSATITVNASAPRGKSAAFSLKILSLFQIALVVIGITTANILCI</sequence>
<dbReference type="InterPro" id="IPR021109">
    <property type="entry name" value="Peptidase_aspartic_dom_sf"/>
</dbReference>
<proteinExistence type="inferred from homology"/>
<evidence type="ECO:0000313" key="5">
    <source>
        <dbReference type="Proteomes" id="UP000186594"/>
    </source>
</evidence>
<feature type="domain" description="Peptidase A1" evidence="3">
    <location>
        <begin position="1"/>
        <end position="120"/>
    </location>
</feature>
<dbReference type="PROSITE" id="PS51767">
    <property type="entry name" value="PEPTIDASE_A1"/>
    <property type="match status" value="1"/>
</dbReference>
<dbReference type="InterPro" id="IPR033121">
    <property type="entry name" value="PEPTIDASE_A1"/>
</dbReference>
<dbReference type="GO" id="GO:0006508">
    <property type="term" value="P:proteolysis"/>
    <property type="evidence" value="ECO:0007669"/>
    <property type="project" value="InterPro"/>
</dbReference>
<dbReference type="OMA" id="PFDEMIV"/>
<dbReference type="InterPro" id="IPR001461">
    <property type="entry name" value="Aspartic_peptidase_A1"/>
</dbReference>
<keyword evidence="2" id="KW-0472">Membrane</keyword>
<feature type="non-terminal residue" evidence="4">
    <location>
        <position position="1"/>
    </location>
</feature>
<protein>
    <submittedName>
        <fullName evidence="4">Putative aspartic-type endopeptidase opsB</fullName>
    </submittedName>
</protein>
<dbReference type="AlphaFoldDB" id="A0A1U7LLD8"/>
<evidence type="ECO:0000313" key="4">
    <source>
        <dbReference type="EMBL" id="OLL23331.1"/>
    </source>
</evidence>
<dbReference type="Gene3D" id="2.40.70.10">
    <property type="entry name" value="Acid Proteases"/>
    <property type="match status" value="1"/>
</dbReference>
<dbReference type="EMBL" id="LXFE01001835">
    <property type="protein sequence ID" value="OLL23331.1"/>
    <property type="molecule type" value="Genomic_DNA"/>
</dbReference>
<evidence type="ECO:0000256" key="2">
    <source>
        <dbReference type="SAM" id="Phobius"/>
    </source>
</evidence>
<keyword evidence="2" id="KW-1133">Transmembrane helix</keyword>
<dbReference type="OrthoDB" id="771136at2759"/>
<keyword evidence="2" id="KW-0812">Transmembrane</keyword>
<dbReference type="Pfam" id="PF00026">
    <property type="entry name" value="Asp"/>
    <property type="match status" value="1"/>
</dbReference>
<feature type="transmembrane region" description="Helical" evidence="2">
    <location>
        <begin position="192"/>
        <end position="211"/>
    </location>
</feature>
<reference evidence="4 5" key="1">
    <citation type="submission" date="2016-04" db="EMBL/GenBank/DDBJ databases">
        <title>Evolutionary innovation and constraint leading to complex multicellularity in the Ascomycota.</title>
        <authorList>
            <person name="Cisse O."/>
            <person name="Nguyen A."/>
            <person name="Hewitt D.A."/>
            <person name="Jedd G."/>
            <person name="Stajich J.E."/>
        </authorList>
    </citation>
    <scope>NUCLEOTIDE SEQUENCE [LARGE SCALE GENOMIC DNA]</scope>
    <source>
        <strain evidence="4 5">DAH-3</strain>
    </source>
</reference>
<dbReference type="Proteomes" id="UP000186594">
    <property type="component" value="Unassembled WGS sequence"/>
</dbReference>
<feature type="non-terminal residue" evidence="4">
    <location>
        <position position="213"/>
    </location>
</feature>
<evidence type="ECO:0000259" key="3">
    <source>
        <dbReference type="PROSITE" id="PS51767"/>
    </source>
</evidence>